<dbReference type="Gene3D" id="1.10.10.60">
    <property type="entry name" value="Homeodomain-like"/>
    <property type="match status" value="1"/>
</dbReference>
<gene>
    <name evidence="5" type="ORF">ACFSJG_02770</name>
</gene>
<dbReference type="RefSeq" id="WP_378483682.1">
    <property type="nucleotide sequence ID" value="NZ_JBHUFB010000004.1"/>
</dbReference>
<feature type="domain" description="HTH tetR-type" evidence="4">
    <location>
        <begin position="27"/>
        <end position="87"/>
    </location>
</feature>
<evidence type="ECO:0000256" key="3">
    <source>
        <dbReference type="SAM" id="MobiDB-lite"/>
    </source>
</evidence>
<dbReference type="Pfam" id="PF17932">
    <property type="entry name" value="TetR_C_24"/>
    <property type="match status" value="1"/>
</dbReference>
<dbReference type="InterPro" id="IPR001647">
    <property type="entry name" value="HTH_TetR"/>
</dbReference>
<dbReference type="InterPro" id="IPR041490">
    <property type="entry name" value="KstR2_TetR_C"/>
</dbReference>
<evidence type="ECO:0000256" key="2">
    <source>
        <dbReference type="PROSITE-ProRule" id="PRU00335"/>
    </source>
</evidence>
<evidence type="ECO:0000259" key="4">
    <source>
        <dbReference type="PROSITE" id="PS50977"/>
    </source>
</evidence>
<reference evidence="6" key="1">
    <citation type="journal article" date="2019" name="Int. J. Syst. Evol. Microbiol.">
        <title>The Global Catalogue of Microorganisms (GCM) 10K type strain sequencing project: providing services to taxonomists for standard genome sequencing and annotation.</title>
        <authorList>
            <consortium name="The Broad Institute Genomics Platform"/>
            <consortium name="The Broad Institute Genome Sequencing Center for Infectious Disease"/>
            <person name="Wu L."/>
            <person name="Ma J."/>
        </authorList>
    </citation>
    <scope>NUCLEOTIDE SEQUENCE [LARGE SCALE GENOMIC DNA]</scope>
    <source>
        <strain evidence="6">DT72</strain>
    </source>
</reference>
<keyword evidence="6" id="KW-1185">Reference proteome</keyword>
<dbReference type="PROSITE" id="PS50977">
    <property type="entry name" value="HTH_TETR_2"/>
    <property type="match status" value="1"/>
</dbReference>
<feature type="region of interest" description="Disordered" evidence="3">
    <location>
        <begin position="1"/>
        <end position="20"/>
    </location>
</feature>
<sequence length="157" mass="17608">MTDTDKVSITGSSRPGATGRCTRVATDETLTAIREIALDLFVECGFRAARMSEIGNRMELRPVELYAHVTSKEQLLWDIIREYTTNALARVEAIAVADLDSDDKLERLIEAHADLVTTYRREAIVAARDADALTSAHAQELLELRSRLKRCWDFALI</sequence>
<feature type="DNA-binding region" description="H-T-H motif" evidence="2">
    <location>
        <begin position="50"/>
        <end position="69"/>
    </location>
</feature>
<accession>A0ABW4NZ84</accession>
<name>A0ABW4NZ84_9NOCA</name>
<dbReference type="Proteomes" id="UP001597286">
    <property type="component" value="Unassembled WGS sequence"/>
</dbReference>
<proteinExistence type="predicted"/>
<dbReference type="Gene3D" id="1.10.357.10">
    <property type="entry name" value="Tetracycline Repressor, domain 2"/>
    <property type="match status" value="1"/>
</dbReference>
<dbReference type="InterPro" id="IPR009057">
    <property type="entry name" value="Homeodomain-like_sf"/>
</dbReference>
<comment type="caution">
    <text evidence="5">The sequence shown here is derived from an EMBL/GenBank/DDBJ whole genome shotgun (WGS) entry which is preliminary data.</text>
</comment>
<evidence type="ECO:0000313" key="5">
    <source>
        <dbReference type="EMBL" id="MFD1811128.1"/>
    </source>
</evidence>
<keyword evidence="1 2" id="KW-0238">DNA-binding</keyword>
<evidence type="ECO:0000313" key="6">
    <source>
        <dbReference type="Proteomes" id="UP001597286"/>
    </source>
</evidence>
<dbReference type="SUPFAM" id="SSF46689">
    <property type="entry name" value="Homeodomain-like"/>
    <property type="match status" value="1"/>
</dbReference>
<organism evidence="5 6">
    <name type="scientific">Rhodococcus gannanensis</name>
    <dbReference type="NCBI Taxonomy" id="1960308"/>
    <lineage>
        <taxon>Bacteria</taxon>
        <taxon>Bacillati</taxon>
        <taxon>Actinomycetota</taxon>
        <taxon>Actinomycetes</taxon>
        <taxon>Mycobacteriales</taxon>
        <taxon>Nocardiaceae</taxon>
        <taxon>Rhodococcus</taxon>
    </lineage>
</organism>
<evidence type="ECO:0000256" key="1">
    <source>
        <dbReference type="ARBA" id="ARBA00023125"/>
    </source>
</evidence>
<dbReference type="EMBL" id="JBHUFB010000004">
    <property type="protein sequence ID" value="MFD1811128.1"/>
    <property type="molecule type" value="Genomic_DNA"/>
</dbReference>
<protein>
    <submittedName>
        <fullName evidence="5">TetR/AcrR family transcriptional regulator</fullName>
    </submittedName>
</protein>